<keyword evidence="12" id="KW-0902">Two-component regulatory system</keyword>
<keyword evidence="9 17" id="KW-0418">Kinase</keyword>
<keyword evidence="4" id="KW-1003">Cell membrane</keyword>
<dbReference type="InterPro" id="IPR029151">
    <property type="entry name" value="Sensor-like_sf"/>
</dbReference>
<dbReference type="InterPro" id="IPR000014">
    <property type="entry name" value="PAS"/>
</dbReference>
<dbReference type="PROSITE" id="PS50109">
    <property type="entry name" value="HIS_KIN"/>
    <property type="match status" value="1"/>
</dbReference>
<dbReference type="SMART" id="SM00387">
    <property type="entry name" value="HATPase_c"/>
    <property type="match status" value="1"/>
</dbReference>
<dbReference type="InterPro" id="IPR035965">
    <property type="entry name" value="PAS-like_dom_sf"/>
</dbReference>
<dbReference type="InterPro" id="IPR016120">
    <property type="entry name" value="Sig_transdc_His_kin_SpoOB"/>
</dbReference>
<evidence type="ECO:0000256" key="10">
    <source>
        <dbReference type="ARBA" id="ARBA00022840"/>
    </source>
</evidence>
<dbReference type="Pfam" id="PF14689">
    <property type="entry name" value="SPOB_a"/>
    <property type="match status" value="1"/>
</dbReference>
<dbReference type="InterPro" id="IPR033463">
    <property type="entry name" value="sCache_3"/>
</dbReference>
<feature type="domain" description="PAS" evidence="16">
    <location>
        <begin position="221"/>
        <end position="258"/>
    </location>
</feature>
<dbReference type="Pfam" id="PF17203">
    <property type="entry name" value="sCache_3_2"/>
    <property type="match status" value="1"/>
</dbReference>
<dbReference type="PROSITE" id="PS50112">
    <property type="entry name" value="PAS"/>
    <property type="match status" value="1"/>
</dbReference>
<proteinExistence type="predicted"/>
<dbReference type="GO" id="GO:0005886">
    <property type="term" value="C:plasma membrane"/>
    <property type="evidence" value="ECO:0007669"/>
    <property type="project" value="UniProtKB-SubCell"/>
</dbReference>
<dbReference type="PRINTS" id="PR00344">
    <property type="entry name" value="BCTRLSENSOR"/>
</dbReference>
<dbReference type="Gene3D" id="3.30.565.10">
    <property type="entry name" value="Histidine kinase-like ATPase, C-terminal domain"/>
    <property type="match status" value="1"/>
</dbReference>
<evidence type="ECO:0000256" key="8">
    <source>
        <dbReference type="ARBA" id="ARBA00022741"/>
    </source>
</evidence>
<name>A0A9D2NZQ9_9FIRM</name>
<accession>A0A9D2NZQ9</accession>
<dbReference type="Pfam" id="PF02518">
    <property type="entry name" value="HATPase_c"/>
    <property type="match status" value="1"/>
</dbReference>
<dbReference type="CDD" id="cd18773">
    <property type="entry name" value="PDC1_HK_sensor"/>
    <property type="match status" value="1"/>
</dbReference>
<dbReference type="InterPro" id="IPR036890">
    <property type="entry name" value="HATPase_C_sf"/>
</dbReference>
<dbReference type="GO" id="GO:0005524">
    <property type="term" value="F:ATP binding"/>
    <property type="evidence" value="ECO:0007669"/>
    <property type="project" value="UniProtKB-KW"/>
</dbReference>
<protein>
    <recommendedName>
        <fullName evidence="3">histidine kinase</fullName>
        <ecNumber evidence="3">2.7.13.3</ecNumber>
    </recommendedName>
</protein>
<evidence type="ECO:0000313" key="18">
    <source>
        <dbReference type="Proteomes" id="UP000823882"/>
    </source>
</evidence>
<dbReference type="EMBL" id="DWWJ01000008">
    <property type="protein sequence ID" value="HJC40029.1"/>
    <property type="molecule type" value="Genomic_DNA"/>
</dbReference>
<dbReference type="Gene3D" id="1.10.287.130">
    <property type="match status" value="1"/>
</dbReference>
<evidence type="ECO:0000256" key="7">
    <source>
        <dbReference type="ARBA" id="ARBA00022692"/>
    </source>
</evidence>
<evidence type="ECO:0000256" key="12">
    <source>
        <dbReference type="ARBA" id="ARBA00023012"/>
    </source>
</evidence>
<dbReference type="CDD" id="cd00130">
    <property type="entry name" value="PAS"/>
    <property type="match status" value="1"/>
</dbReference>
<dbReference type="Gene3D" id="3.30.450.20">
    <property type="entry name" value="PAS domain"/>
    <property type="match status" value="2"/>
</dbReference>
<keyword evidence="7 14" id="KW-0812">Transmembrane</keyword>
<dbReference type="Pfam" id="PF00989">
    <property type="entry name" value="PAS"/>
    <property type="match status" value="1"/>
</dbReference>
<organism evidence="17 18">
    <name type="scientific">Candidatus Intestinimonas pullistercoris</name>
    <dbReference type="NCBI Taxonomy" id="2838623"/>
    <lineage>
        <taxon>Bacteria</taxon>
        <taxon>Bacillati</taxon>
        <taxon>Bacillota</taxon>
        <taxon>Clostridia</taxon>
        <taxon>Eubacteriales</taxon>
        <taxon>Intestinimonas</taxon>
    </lineage>
</organism>
<dbReference type="EC" id="2.7.13.3" evidence="3"/>
<reference evidence="17" key="2">
    <citation type="submission" date="2021-04" db="EMBL/GenBank/DDBJ databases">
        <authorList>
            <person name="Gilroy R."/>
        </authorList>
    </citation>
    <scope>NUCLEOTIDE SEQUENCE</scope>
    <source>
        <strain evidence="17">CHK186-1790</strain>
    </source>
</reference>
<keyword evidence="10" id="KW-0067">ATP-binding</keyword>
<sequence length="545" mass="58288">MSPSSGRSIRAQLTRLGLAVAALATLLSLAGGLYLALRREQNALDSNLLNSASILSQVPLVAETLEGRASPEELAAFLEAATARTSDIDLILVGDTQGILLYAPDPAQVGQPYPGAKQGGALSGLGPYTSNETGPMGSDHSAYAPILSADGEVLGFIIVGVYLRSLTRTAFTTALRFLGIGVLAAGVGTLLARRLSQRIKRSLMGYEPDDFARLFHQREDILDALEEGILAIDRSATVIFLNAAAAQMLSLDRTAVVGHPLKEVYPHSTLSRVLRSGQAEYNVSVHSLQSIRVQADRMPIYDDGRLAGAVSIFRNRTEIARLSDDLTGVRHMVDAMRAYTHEFTNKLHVILGLLQIGAADKAQAYILETTQGHQEAVSRIMRQIKEPSVAALLVGKTSRAGELGIRLALDRESSLSEGSPWLSPEAFITILGNLIENAIESLNQSSCATKEISVSIREGEDGLLLCVEDTGPGIPVDLRQRLFRPGVSSKGPHRGTGLALVQDVVTACRGSIRVESESGVGTSFFVSFRREDPEEPKEGTACTAL</sequence>
<dbReference type="InterPro" id="IPR004358">
    <property type="entry name" value="Sig_transdc_His_kin-like_C"/>
</dbReference>
<evidence type="ECO:0000256" key="13">
    <source>
        <dbReference type="ARBA" id="ARBA00023136"/>
    </source>
</evidence>
<evidence type="ECO:0000256" key="9">
    <source>
        <dbReference type="ARBA" id="ARBA00022777"/>
    </source>
</evidence>
<dbReference type="Proteomes" id="UP000823882">
    <property type="component" value="Unassembled WGS sequence"/>
</dbReference>
<feature type="domain" description="Histidine kinase" evidence="15">
    <location>
        <begin position="338"/>
        <end position="532"/>
    </location>
</feature>
<comment type="caution">
    <text evidence="17">The sequence shown here is derived from an EMBL/GenBank/DDBJ whole genome shotgun (WGS) entry which is preliminary data.</text>
</comment>
<keyword evidence="6" id="KW-0808">Transferase</keyword>
<evidence type="ECO:0000259" key="16">
    <source>
        <dbReference type="PROSITE" id="PS50112"/>
    </source>
</evidence>
<dbReference type="InterPro" id="IPR039506">
    <property type="entry name" value="SPOB_a"/>
</dbReference>
<dbReference type="InterPro" id="IPR013767">
    <property type="entry name" value="PAS_fold"/>
</dbReference>
<dbReference type="InterPro" id="IPR005467">
    <property type="entry name" value="His_kinase_dom"/>
</dbReference>
<dbReference type="InterPro" id="IPR003594">
    <property type="entry name" value="HATPase_dom"/>
</dbReference>
<reference evidence="17" key="1">
    <citation type="journal article" date="2021" name="PeerJ">
        <title>Extensive microbial diversity within the chicken gut microbiome revealed by metagenomics and culture.</title>
        <authorList>
            <person name="Gilroy R."/>
            <person name="Ravi A."/>
            <person name="Getino M."/>
            <person name="Pursley I."/>
            <person name="Horton D.L."/>
            <person name="Alikhan N.F."/>
            <person name="Baker D."/>
            <person name="Gharbi K."/>
            <person name="Hall N."/>
            <person name="Watson M."/>
            <person name="Adriaenssens E.M."/>
            <person name="Foster-Nyarko E."/>
            <person name="Jarju S."/>
            <person name="Secka A."/>
            <person name="Antonio M."/>
            <person name="Oren A."/>
            <person name="Chaudhuri R.R."/>
            <person name="La Ragione R."/>
            <person name="Hildebrand F."/>
            <person name="Pallen M.J."/>
        </authorList>
    </citation>
    <scope>NUCLEOTIDE SEQUENCE</scope>
    <source>
        <strain evidence="17">CHK186-1790</strain>
    </source>
</reference>
<dbReference type="AlphaFoldDB" id="A0A9D2NZQ9"/>
<keyword evidence="5" id="KW-0597">Phosphoprotein</keyword>
<evidence type="ECO:0000256" key="3">
    <source>
        <dbReference type="ARBA" id="ARBA00012438"/>
    </source>
</evidence>
<comment type="subcellular location">
    <subcellularLocation>
        <location evidence="2">Cell membrane</location>
        <topology evidence="2">Multi-pass membrane protein</topology>
    </subcellularLocation>
</comment>
<evidence type="ECO:0000259" key="15">
    <source>
        <dbReference type="PROSITE" id="PS50109"/>
    </source>
</evidence>
<evidence type="ECO:0000256" key="4">
    <source>
        <dbReference type="ARBA" id="ARBA00022475"/>
    </source>
</evidence>
<comment type="catalytic activity">
    <reaction evidence="1">
        <text>ATP + protein L-histidine = ADP + protein N-phospho-L-histidine.</text>
        <dbReference type="EC" id="2.7.13.3"/>
    </reaction>
</comment>
<evidence type="ECO:0000256" key="11">
    <source>
        <dbReference type="ARBA" id="ARBA00022989"/>
    </source>
</evidence>
<evidence type="ECO:0000256" key="14">
    <source>
        <dbReference type="SAM" id="Phobius"/>
    </source>
</evidence>
<keyword evidence="8" id="KW-0547">Nucleotide-binding</keyword>
<dbReference type="SUPFAM" id="SSF55874">
    <property type="entry name" value="ATPase domain of HSP90 chaperone/DNA topoisomerase II/histidine kinase"/>
    <property type="match status" value="1"/>
</dbReference>
<dbReference type="SMART" id="SM00091">
    <property type="entry name" value="PAS"/>
    <property type="match status" value="1"/>
</dbReference>
<gene>
    <name evidence="17" type="ORF">H9701_00560</name>
</gene>
<dbReference type="GO" id="GO:0006355">
    <property type="term" value="P:regulation of DNA-templated transcription"/>
    <property type="evidence" value="ECO:0007669"/>
    <property type="project" value="InterPro"/>
</dbReference>
<evidence type="ECO:0000256" key="5">
    <source>
        <dbReference type="ARBA" id="ARBA00022553"/>
    </source>
</evidence>
<evidence type="ECO:0000256" key="2">
    <source>
        <dbReference type="ARBA" id="ARBA00004651"/>
    </source>
</evidence>
<dbReference type="SUPFAM" id="SSF55890">
    <property type="entry name" value="Sporulation response regulatory protein Spo0B"/>
    <property type="match status" value="1"/>
</dbReference>
<keyword evidence="11 14" id="KW-1133">Transmembrane helix</keyword>
<keyword evidence="13 14" id="KW-0472">Membrane</keyword>
<dbReference type="SUPFAM" id="SSF103190">
    <property type="entry name" value="Sensory domain-like"/>
    <property type="match status" value="1"/>
</dbReference>
<dbReference type="PANTHER" id="PTHR43547">
    <property type="entry name" value="TWO-COMPONENT HISTIDINE KINASE"/>
    <property type="match status" value="1"/>
</dbReference>
<dbReference type="SUPFAM" id="SSF55785">
    <property type="entry name" value="PYP-like sensor domain (PAS domain)"/>
    <property type="match status" value="1"/>
</dbReference>
<dbReference type="PANTHER" id="PTHR43547:SF10">
    <property type="entry name" value="SENSOR HISTIDINE KINASE DCUS"/>
    <property type="match status" value="1"/>
</dbReference>
<evidence type="ECO:0000256" key="6">
    <source>
        <dbReference type="ARBA" id="ARBA00022679"/>
    </source>
</evidence>
<evidence type="ECO:0000256" key="1">
    <source>
        <dbReference type="ARBA" id="ARBA00000085"/>
    </source>
</evidence>
<dbReference type="GO" id="GO:0000155">
    <property type="term" value="F:phosphorelay sensor kinase activity"/>
    <property type="evidence" value="ECO:0007669"/>
    <property type="project" value="InterPro"/>
</dbReference>
<feature type="transmembrane region" description="Helical" evidence="14">
    <location>
        <begin position="174"/>
        <end position="192"/>
    </location>
</feature>
<evidence type="ECO:0000313" key="17">
    <source>
        <dbReference type="EMBL" id="HJC40029.1"/>
    </source>
</evidence>